<dbReference type="AlphaFoldDB" id="A0A6A7WBR2"/>
<name>A0A6A7WBR2_9BACT</name>
<reference evidence="2 3" key="1">
    <citation type="submission" date="2019-09" db="EMBL/GenBank/DDBJ databases">
        <title>Distinct polysaccharide growth profiles of human intestinal Prevotella copri isolates.</title>
        <authorList>
            <person name="Fehlner-Peach H."/>
            <person name="Magnabosco C."/>
            <person name="Raghavan V."/>
            <person name="Scher J.U."/>
            <person name="Tett A."/>
            <person name="Cox L.M."/>
            <person name="Gottsegen C."/>
            <person name="Watters A."/>
            <person name="Wiltshire- Gordon J.D."/>
            <person name="Segata N."/>
            <person name="Bonneau R."/>
            <person name="Littman D.R."/>
        </authorList>
    </citation>
    <scope>NUCLEOTIDE SEQUENCE [LARGE SCALE GENOMIC DNA]</scope>
    <source>
        <strain evidence="3">iAQ1173</strain>
    </source>
</reference>
<sequence length="354" mass="40532">MDQIEFDVTCPYCGMVFRASSVPSTQVECECPHCHQLIVFDAPETGDDVLNTEDFEPESSYVVPQVPVQQSYVPSSNSMQQDYYAPPQYLEEPRRRSYFPFIIGIIALGMLLGSVAYWYFGIYQPRKLELADFNAAKRKGDVYAARNFLNKHEKDALNAHRIAMETVVRAFVADSVAWETAKMNISSGNLKKGISALEKYLSVHPKGMHRNEASSQLTKMREEARIEEAARNKTVTINMLTNGSSMSYYNCNYGAHIENTSYGTRYYLESKYIYVPTGKTWRVTDWDWSYDISRMYYPQIELDNGYIINVNRAVSEGYCIPGGHSFKIKTPTMYSSDGSYYNYSLSVSFHEDDY</sequence>
<accession>A0A6A7WBR2</accession>
<comment type="caution">
    <text evidence="2">The sequence shown here is derived from an EMBL/GenBank/DDBJ whole genome shotgun (WGS) entry which is preliminary data.</text>
</comment>
<organism evidence="2 3">
    <name type="scientific">Segatella copri</name>
    <dbReference type="NCBI Taxonomy" id="165179"/>
    <lineage>
        <taxon>Bacteria</taxon>
        <taxon>Pseudomonadati</taxon>
        <taxon>Bacteroidota</taxon>
        <taxon>Bacteroidia</taxon>
        <taxon>Bacteroidales</taxon>
        <taxon>Prevotellaceae</taxon>
        <taxon>Segatella</taxon>
    </lineage>
</organism>
<dbReference type="OrthoDB" id="1071919at2"/>
<dbReference type="EMBL" id="VZAD01000061">
    <property type="protein sequence ID" value="MQP11890.1"/>
    <property type="molecule type" value="Genomic_DNA"/>
</dbReference>
<keyword evidence="1" id="KW-0812">Transmembrane</keyword>
<keyword evidence="1" id="KW-1133">Transmembrane helix</keyword>
<evidence type="ECO:0000313" key="3">
    <source>
        <dbReference type="Proteomes" id="UP000384372"/>
    </source>
</evidence>
<evidence type="ECO:0000313" key="2">
    <source>
        <dbReference type="EMBL" id="MQP11890.1"/>
    </source>
</evidence>
<protein>
    <submittedName>
        <fullName evidence="2">Uncharacterized protein</fullName>
    </submittedName>
</protein>
<keyword evidence="1" id="KW-0472">Membrane</keyword>
<proteinExistence type="predicted"/>
<keyword evidence="3" id="KW-1185">Reference proteome</keyword>
<gene>
    <name evidence="2" type="ORF">F7D20_07970</name>
</gene>
<evidence type="ECO:0000256" key="1">
    <source>
        <dbReference type="SAM" id="Phobius"/>
    </source>
</evidence>
<dbReference type="RefSeq" id="WP_158463566.1">
    <property type="nucleotide sequence ID" value="NZ_VZAD01000061.1"/>
</dbReference>
<feature type="transmembrane region" description="Helical" evidence="1">
    <location>
        <begin position="98"/>
        <end position="120"/>
    </location>
</feature>
<dbReference type="Proteomes" id="UP000384372">
    <property type="component" value="Unassembled WGS sequence"/>
</dbReference>